<comment type="subcellular location">
    <subcellularLocation>
        <location evidence="2">Secreted</location>
    </subcellularLocation>
</comment>
<feature type="signal peptide" evidence="9">
    <location>
        <begin position="1"/>
        <end position="24"/>
    </location>
</feature>
<keyword evidence="12" id="KW-1185">Reference proteome</keyword>
<keyword evidence="5" id="KW-0964">Secreted</keyword>
<evidence type="ECO:0000256" key="3">
    <source>
        <dbReference type="ARBA" id="ARBA00010701"/>
    </source>
</evidence>
<evidence type="ECO:0000313" key="11">
    <source>
        <dbReference type="EMBL" id="KAF7393176.1"/>
    </source>
</evidence>
<dbReference type="GO" id="GO:0016042">
    <property type="term" value="P:lipid catabolic process"/>
    <property type="evidence" value="ECO:0007669"/>
    <property type="project" value="TreeGrafter"/>
</dbReference>
<dbReference type="SUPFAM" id="SSF53474">
    <property type="entry name" value="alpha/beta-Hydrolases"/>
    <property type="match status" value="1"/>
</dbReference>
<dbReference type="InterPro" id="IPR033906">
    <property type="entry name" value="Lipase_N"/>
</dbReference>
<dbReference type="PANTHER" id="PTHR11610:SF173">
    <property type="entry name" value="LIPASE DOMAIN-CONTAINING PROTEIN-RELATED"/>
    <property type="match status" value="1"/>
</dbReference>
<comment type="caution">
    <text evidence="11">The sequence shown here is derived from an EMBL/GenBank/DDBJ whole genome shotgun (WGS) entry which is preliminary data.</text>
</comment>
<dbReference type="CDD" id="cd00707">
    <property type="entry name" value="Pancreat_lipase_like"/>
    <property type="match status" value="1"/>
</dbReference>
<evidence type="ECO:0000256" key="9">
    <source>
        <dbReference type="SAM" id="SignalP"/>
    </source>
</evidence>
<dbReference type="PANTHER" id="PTHR11610">
    <property type="entry name" value="LIPASE"/>
    <property type="match status" value="1"/>
</dbReference>
<comment type="similarity">
    <text evidence="3 8">Belongs to the AB hydrolase superfamily. Lipase family.</text>
</comment>
<dbReference type="InterPro" id="IPR029058">
    <property type="entry name" value="AB_hydrolase_fold"/>
</dbReference>
<name>A0A834JT92_VESVU</name>
<sequence length="380" mass="42875">MDKSQVILFICGLVIWNLPGSLLSNTKQCYDELGCFDNGYPWNWLLRPFPSPQSPEKINTTFYIINRELKEKLYFQTWPKIDTSHYHVHKPSYILVHGYYSNSDVDWMQNLTNAILNKKDANVLCVDWSKGSTTNYIQAAANIRIVGAEITRVVKHLINFQMANAEEFHLMGHSLGAHIMSYVGKNITGISRITALDPAQPGFQAKDPAVRIDKKDAKLVDIIHTDGKAFVPFLGLGMTVSVGHIDFFVNGGFAQPNCFLDDKPFIKSIADIPKITLDVLYNLASCSHTRAPRYMIAAINGPCKMWGYRYNAKYSHLEYSNFIINKTCTKESCSLMGLDTQNYSARGNFAMETSGSYPFCIEDKKSDIQMENIDNADAKN</sequence>
<dbReference type="Gene3D" id="3.40.50.1820">
    <property type="entry name" value="alpha/beta hydrolase"/>
    <property type="match status" value="1"/>
</dbReference>
<evidence type="ECO:0000313" key="12">
    <source>
        <dbReference type="Proteomes" id="UP000614350"/>
    </source>
</evidence>
<organism evidence="11 12">
    <name type="scientific">Vespula vulgaris</name>
    <name type="common">Yellow jacket</name>
    <name type="synonym">Wasp</name>
    <dbReference type="NCBI Taxonomy" id="7454"/>
    <lineage>
        <taxon>Eukaryota</taxon>
        <taxon>Metazoa</taxon>
        <taxon>Ecdysozoa</taxon>
        <taxon>Arthropoda</taxon>
        <taxon>Hexapoda</taxon>
        <taxon>Insecta</taxon>
        <taxon>Pterygota</taxon>
        <taxon>Neoptera</taxon>
        <taxon>Endopterygota</taxon>
        <taxon>Hymenoptera</taxon>
        <taxon>Apocrita</taxon>
        <taxon>Aculeata</taxon>
        <taxon>Vespoidea</taxon>
        <taxon>Vespidae</taxon>
        <taxon>Vespinae</taxon>
        <taxon>Vespula</taxon>
    </lineage>
</organism>
<evidence type="ECO:0000256" key="2">
    <source>
        <dbReference type="ARBA" id="ARBA00004613"/>
    </source>
</evidence>
<reference evidence="11" key="1">
    <citation type="journal article" date="2020" name="G3 (Bethesda)">
        <title>High-Quality Assemblies for Three Invasive Social Wasps from the &lt;i&gt;Vespula&lt;/i&gt; Genus.</title>
        <authorList>
            <person name="Harrop T.W.R."/>
            <person name="Guhlin J."/>
            <person name="McLaughlin G.M."/>
            <person name="Permina E."/>
            <person name="Stockwell P."/>
            <person name="Gilligan J."/>
            <person name="Le Lec M.F."/>
            <person name="Gruber M.A.M."/>
            <person name="Quinn O."/>
            <person name="Lovegrove M."/>
            <person name="Duncan E.J."/>
            <person name="Remnant E.J."/>
            <person name="Van Eeckhoven J."/>
            <person name="Graham B."/>
            <person name="Knapp R.A."/>
            <person name="Langford K.W."/>
            <person name="Kronenberg Z."/>
            <person name="Press M.O."/>
            <person name="Eacker S.M."/>
            <person name="Wilson-Rankin E.E."/>
            <person name="Purcell J."/>
            <person name="Lester P.J."/>
            <person name="Dearden P.K."/>
        </authorList>
    </citation>
    <scope>NUCLEOTIDE SEQUENCE</scope>
    <source>
        <strain evidence="11">Marl-1</strain>
    </source>
</reference>
<evidence type="ECO:0000256" key="6">
    <source>
        <dbReference type="ARBA" id="ARBA00022801"/>
    </source>
</evidence>
<dbReference type="Proteomes" id="UP000614350">
    <property type="component" value="Unassembled WGS sequence"/>
</dbReference>
<feature type="chain" id="PRO_5032828143" description="phospholipase A1" evidence="9">
    <location>
        <begin position="25"/>
        <end position="380"/>
    </location>
</feature>
<proteinExistence type="inferred from homology"/>
<dbReference type="Pfam" id="PF00151">
    <property type="entry name" value="Lipase"/>
    <property type="match status" value="1"/>
</dbReference>
<dbReference type="PRINTS" id="PR00823">
    <property type="entry name" value="PANCLIPASE"/>
</dbReference>
<comment type="catalytic activity">
    <reaction evidence="1">
        <text>a 1,2-diacyl-sn-glycero-3-phosphocholine + H2O = a 2-acyl-sn-glycero-3-phosphocholine + a fatty acid + H(+)</text>
        <dbReference type="Rhea" id="RHEA:18689"/>
        <dbReference type="ChEBI" id="CHEBI:15377"/>
        <dbReference type="ChEBI" id="CHEBI:15378"/>
        <dbReference type="ChEBI" id="CHEBI:28868"/>
        <dbReference type="ChEBI" id="CHEBI:57643"/>
        <dbReference type="ChEBI" id="CHEBI:57875"/>
        <dbReference type="EC" id="3.1.1.32"/>
    </reaction>
</comment>
<evidence type="ECO:0000256" key="1">
    <source>
        <dbReference type="ARBA" id="ARBA00000111"/>
    </source>
</evidence>
<dbReference type="EC" id="3.1.1.32" evidence="4"/>
<evidence type="ECO:0000259" key="10">
    <source>
        <dbReference type="Pfam" id="PF00151"/>
    </source>
</evidence>
<keyword evidence="6" id="KW-0378">Hydrolase</keyword>
<evidence type="ECO:0000256" key="8">
    <source>
        <dbReference type="RuleBase" id="RU004262"/>
    </source>
</evidence>
<dbReference type="InterPro" id="IPR013818">
    <property type="entry name" value="Lipase"/>
</dbReference>
<accession>A0A834JT92</accession>
<protein>
    <recommendedName>
        <fullName evidence="4">phospholipase A1</fullName>
        <ecNumber evidence="4">3.1.1.32</ecNumber>
    </recommendedName>
</protein>
<keyword evidence="9" id="KW-0732">Signal</keyword>
<dbReference type="PRINTS" id="PR00821">
    <property type="entry name" value="TAGLIPASE"/>
</dbReference>
<evidence type="ECO:0000256" key="4">
    <source>
        <dbReference type="ARBA" id="ARBA00013179"/>
    </source>
</evidence>
<gene>
    <name evidence="11" type="ORF">HZH66_009009</name>
</gene>
<evidence type="ECO:0000256" key="5">
    <source>
        <dbReference type="ARBA" id="ARBA00022525"/>
    </source>
</evidence>
<dbReference type="EMBL" id="JACSEA010000009">
    <property type="protein sequence ID" value="KAF7393176.1"/>
    <property type="molecule type" value="Genomic_DNA"/>
</dbReference>
<dbReference type="GO" id="GO:0004806">
    <property type="term" value="F:triacylglycerol lipase activity"/>
    <property type="evidence" value="ECO:0007669"/>
    <property type="project" value="InterPro"/>
</dbReference>
<feature type="domain" description="Lipase" evidence="10">
    <location>
        <begin position="28"/>
        <end position="345"/>
    </location>
</feature>
<dbReference type="GO" id="GO:0005615">
    <property type="term" value="C:extracellular space"/>
    <property type="evidence" value="ECO:0007669"/>
    <property type="project" value="TreeGrafter"/>
</dbReference>
<keyword evidence="7" id="KW-1015">Disulfide bond</keyword>
<dbReference type="InterPro" id="IPR000734">
    <property type="entry name" value="TAG_lipase"/>
</dbReference>
<dbReference type="AlphaFoldDB" id="A0A834JT92"/>
<dbReference type="InterPro" id="IPR002331">
    <property type="entry name" value="Lipase_panc"/>
</dbReference>
<dbReference type="GO" id="GO:0008970">
    <property type="term" value="F:phospholipase A1 activity"/>
    <property type="evidence" value="ECO:0007669"/>
    <property type="project" value="UniProtKB-EC"/>
</dbReference>
<evidence type="ECO:0000256" key="7">
    <source>
        <dbReference type="ARBA" id="ARBA00023157"/>
    </source>
</evidence>